<dbReference type="InterPro" id="IPR040361">
    <property type="entry name" value="TPD1"/>
</dbReference>
<dbReference type="PROSITE" id="PS51257">
    <property type="entry name" value="PROKAR_LIPOPROTEIN"/>
    <property type="match status" value="1"/>
</dbReference>
<keyword evidence="1 2" id="KW-0732">Signal</keyword>
<dbReference type="STRING" id="3827.A0A1S2XIA1"/>
<protein>
    <submittedName>
        <fullName evidence="4">Uncharacterized protein LOC101510526</fullName>
    </submittedName>
</protein>
<dbReference type="PANTHER" id="PTHR33184:SF11">
    <property type="entry name" value="BETA-1,3-N-ACETYLGLUCOSAMINYLTRANSFERASE FAMILY PROTEIN"/>
    <property type="match status" value="1"/>
</dbReference>
<evidence type="ECO:0000256" key="2">
    <source>
        <dbReference type="SAM" id="SignalP"/>
    </source>
</evidence>
<feature type="chain" id="PRO_5018705669" evidence="2">
    <location>
        <begin position="23"/>
        <end position="125"/>
    </location>
</feature>
<reference evidence="3" key="1">
    <citation type="journal article" date="2013" name="Nat. Biotechnol.">
        <title>Draft genome sequence of chickpea (Cicer arietinum) provides a resource for trait improvement.</title>
        <authorList>
            <person name="Varshney R.K."/>
            <person name="Song C."/>
            <person name="Saxena R.K."/>
            <person name="Azam S."/>
            <person name="Yu S."/>
            <person name="Sharpe A.G."/>
            <person name="Cannon S."/>
            <person name="Baek J."/>
            <person name="Rosen B.D."/>
            <person name="Tar'an B."/>
            <person name="Millan T."/>
            <person name="Zhang X."/>
            <person name="Ramsay L.D."/>
            <person name="Iwata A."/>
            <person name="Wang Y."/>
            <person name="Nelson W."/>
            <person name="Farmer A.D."/>
            <person name="Gaur P.M."/>
            <person name="Soderlund C."/>
            <person name="Penmetsa R.V."/>
            <person name="Xu C."/>
            <person name="Bharti A.K."/>
            <person name="He W."/>
            <person name="Winter P."/>
            <person name="Zhao S."/>
            <person name="Hane J.K."/>
            <person name="Carrasquilla-Garcia N."/>
            <person name="Condie J.A."/>
            <person name="Upadhyaya H.D."/>
            <person name="Luo M.C."/>
            <person name="Thudi M."/>
            <person name="Gowda C.L."/>
            <person name="Singh N.P."/>
            <person name="Lichtenzveig J."/>
            <person name="Gali K.K."/>
            <person name="Rubio J."/>
            <person name="Nadarajan N."/>
            <person name="Dolezel J."/>
            <person name="Bansal K.C."/>
            <person name="Xu X."/>
            <person name="Edwards D."/>
            <person name="Zhang G."/>
            <person name="Kahl G."/>
            <person name="Gil J."/>
            <person name="Singh K.B."/>
            <person name="Datta S.K."/>
            <person name="Jackson S.A."/>
            <person name="Wang J."/>
            <person name="Cook D.R."/>
        </authorList>
    </citation>
    <scope>NUCLEOTIDE SEQUENCE [LARGE SCALE GENOMIC DNA]</scope>
    <source>
        <strain evidence="3">cv. CDC Frontier</strain>
    </source>
</reference>
<name>A0A1S2XIA1_CICAR</name>
<reference evidence="4" key="2">
    <citation type="submission" date="2025-08" db="UniProtKB">
        <authorList>
            <consortium name="RefSeq"/>
        </authorList>
    </citation>
    <scope>IDENTIFICATION</scope>
    <source>
        <tissue evidence="4">Etiolated seedlings</tissue>
    </source>
</reference>
<dbReference type="Pfam" id="PF24068">
    <property type="entry name" value="TPD1_C"/>
    <property type="match status" value="1"/>
</dbReference>
<dbReference type="PaxDb" id="3827-XP_004488561.1"/>
<feature type="signal peptide" evidence="2">
    <location>
        <begin position="1"/>
        <end position="22"/>
    </location>
</feature>
<dbReference type="PANTHER" id="PTHR33184">
    <property type="entry name" value="PROTEIN TAPETUM DETERMINANT 1-LIKE-RELATED"/>
    <property type="match status" value="1"/>
</dbReference>
<organism evidence="3 4">
    <name type="scientific">Cicer arietinum</name>
    <name type="common">Chickpea</name>
    <name type="synonym">Garbanzo</name>
    <dbReference type="NCBI Taxonomy" id="3827"/>
    <lineage>
        <taxon>Eukaryota</taxon>
        <taxon>Viridiplantae</taxon>
        <taxon>Streptophyta</taxon>
        <taxon>Embryophyta</taxon>
        <taxon>Tracheophyta</taxon>
        <taxon>Spermatophyta</taxon>
        <taxon>Magnoliopsida</taxon>
        <taxon>eudicotyledons</taxon>
        <taxon>Gunneridae</taxon>
        <taxon>Pentapetalae</taxon>
        <taxon>rosids</taxon>
        <taxon>fabids</taxon>
        <taxon>Fabales</taxon>
        <taxon>Fabaceae</taxon>
        <taxon>Papilionoideae</taxon>
        <taxon>50 kb inversion clade</taxon>
        <taxon>NPAAA clade</taxon>
        <taxon>Hologalegina</taxon>
        <taxon>IRL clade</taxon>
        <taxon>Cicereae</taxon>
        <taxon>Cicer</taxon>
    </lineage>
</organism>
<dbReference type="OrthoDB" id="603213at2759"/>
<proteinExistence type="predicted"/>
<dbReference type="Proteomes" id="UP000087171">
    <property type="component" value="Chromosome Ca1"/>
</dbReference>
<sequence length="125" mass="13867">MEITYKYLISIILLTMVITGSCTQCPLNSLLIITRRTGAIIQGKPQWTVLIVNKCNCALSKIILNCQGFQSTMPIDRTILIKQGDYCYLNNGHALVGGDGNQFAYAWDYPFNLYPESAVTGPPCK</sequence>
<keyword evidence="3" id="KW-1185">Reference proteome</keyword>
<accession>A0A1S2XIA1</accession>
<evidence type="ECO:0000313" key="4">
    <source>
        <dbReference type="RefSeq" id="XP_004488561.3"/>
    </source>
</evidence>
<evidence type="ECO:0000256" key="1">
    <source>
        <dbReference type="ARBA" id="ARBA00022729"/>
    </source>
</evidence>
<dbReference type="RefSeq" id="XP_004488561.3">
    <property type="nucleotide sequence ID" value="XM_004488504.3"/>
</dbReference>
<dbReference type="AlphaFoldDB" id="A0A1S2XIA1"/>
<dbReference type="GO" id="GO:0001709">
    <property type="term" value="P:cell fate determination"/>
    <property type="evidence" value="ECO:0007669"/>
    <property type="project" value="TreeGrafter"/>
</dbReference>
<gene>
    <name evidence="4" type="primary">LOC101510526</name>
</gene>
<evidence type="ECO:0000313" key="3">
    <source>
        <dbReference type="Proteomes" id="UP000087171"/>
    </source>
</evidence>